<dbReference type="SUPFAM" id="SSF55729">
    <property type="entry name" value="Acyl-CoA N-acyltransferases (Nat)"/>
    <property type="match status" value="1"/>
</dbReference>
<evidence type="ECO:0000313" key="14">
    <source>
        <dbReference type="EMBL" id="ULT86817.1"/>
    </source>
</evidence>
<name>A0AAE8ZUG6_CAEBR</name>
<feature type="domain" description="N-acetyltransferase" evidence="13">
    <location>
        <begin position="96"/>
        <end position="156"/>
    </location>
</feature>
<dbReference type="Pfam" id="PF13508">
    <property type="entry name" value="Acetyltransf_7"/>
    <property type="match status" value="1"/>
</dbReference>
<accession>A0AAE8ZUG6</accession>
<evidence type="ECO:0000256" key="11">
    <source>
        <dbReference type="ARBA" id="ARBA00052335"/>
    </source>
</evidence>
<dbReference type="FunFam" id="3.40.630.30:FF:000046">
    <property type="entry name" value="Dopamine N-acetyltransferase"/>
    <property type="match status" value="1"/>
</dbReference>
<dbReference type="PANTHER" id="PTHR20905">
    <property type="entry name" value="N-ACETYLTRANSFERASE-RELATED"/>
    <property type="match status" value="1"/>
</dbReference>
<comment type="catalytic activity">
    <reaction evidence="9">
        <text>serotonin + (9Z)-octadecenoyl-CoA = N-(9Z-octadecenoyl)-serotonin + CoA + H(+)</text>
        <dbReference type="Rhea" id="RHEA:51392"/>
        <dbReference type="ChEBI" id="CHEBI:15378"/>
        <dbReference type="ChEBI" id="CHEBI:57287"/>
        <dbReference type="ChEBI" id="CHEBI:57387"/>
        <dbReference type="ChEBI" id="CHEBI:134064"/>
        <dbReference type="ChEBI" id="CHEBI:350546"/>
    </reaction>
    <physiologicalReaction direction="left-to-right" evidence="9">
        <dbReference type="Rhea" id="RHEA:51393"/>
    </physiologicalReaction>
</comment>
<dbReference type="PANTHER" id="PTHR20905:SF30">
    <property type="entry name" value="N-ACETYLTRANSFERASE DOMAIN-CONTAINING PROTEIN"/>
    <property type="match status" value="1"/>
</dbReference>
<comment type="pathway">
    <text evidence="2">Aromatic compound metabolism; melatonin biosynthesis; melatonin from serotonin: step 1/2.</text>
</comment>
<protein>
    <recommendedName>
        <fullName evidence="4">aralkylamine N-acetyltransferase</fullName>
        <ecNumber evidence="4">2.3.1.87</ecNumber>
    </recommendedName>
</protein>
<dbReference type="InterPro" id="IPR000182">
    <property type="entry name" value="GNAT_dom"/>
</dbReference>
<evidence type="ECO:0000256" key="2">
    <source>
        <dbReference type="ARBA" id="ARBA00037926"/>
    </source>
</evidence>
<gene>
    <name evidence="14" type="ORF">L3Y34_006502</name>
</gene>
<comment type="catalytic activity">
    <reaction evidence="5">
        <text>dopamine + (9Z)-octadecenoyl-CoA = N-(9Z-octadecanoyl)-dopamine + CoA + H(+)</text>
        <dbReference type="Rhea" id="RHEA:51380"/>
        <dbReference type="ChEBI" id="CHEBI:15378"/>
        <dbReference type="ChEBI" id="CHEBI:31883"/>
        <dbReference type="ChEBI" id="CHEBI:57287"/>
        <dbReference type="ChEBI" id="CHEBI:57387"/>
        <dbReference type="ChEBI" id="CHEBI:59905"/>
    </reaction>
    <physiologicalReaction direction="left-to-right" evidence="5">
        <dbReference type="Rhea" id="RHEA:51381"/>
    </physiologicalReaction>
</comment>
<evidence type="ECO:0000256" key="10">
    <source>
        <dbReference type="ARBA" id="ARBA00052178"/>
    </source>
</evidence>
<comment type="catalytic activity">
    <reaction evidence="6">
        <text>serotonin + octadecanoyl-CoA = N-octadecanoyl-serotonin + CoA + H(+)</text>
        <dbReference type="Rhea" id="RHEA:51400"/>
        <dbReference type="ChEBI" id="CHEBI:15378"/>
        <dbReference type="ChEBI" id="CHEBI:57287"/>
        <dbReference type="ChEBI" id="CHEBI:57394"/>
        <dbReference type="ChEBI" id="CHEBI:134065"/>
        <dbReference type="ChEBI" id="CHEBI:350546"/>
    </reaction>
    <physiologicalReaction direction="left-to-right" evidence="6">
        <dbReference type="Rhea" id="RHEA:51401"/>
    </physiologicalReaction>
</comment>
<dbReference type="GO" id="GO:0004059">
    <property type="term" value="F:aralkylamine N-acetyltransferase activity"/>
    <property type="evidence" value="ECO:0007669"/>
    <property type="project" value="UniProtKB-EC"/>
</dbReference>
<dbReference type="Proteomes" id="UP000827892">
    <property type="component" value="Chromosome V"/>
</dbReference>
<evidence type="ECO:0000256" key="3">
    <source>
        <dbReference type="ARBA" id="ARBA00038182"/>
    </source>
</evidence>
<evidence type="ECO:0000256" key="6">
    <source>
        <dbReference type="ARBA" id="ARBA00050849"/>
    </source>
</evidence>
<evidence type="ECO:0000259" key="13">
    <source>
        <dbReference type="Pfam" id="PF13508"/>
    </source>
</evidence>
<dbReference type="AlphaFoldDB" id="A0AAE8ZUG6"/>
<evidence type="ECO:0000256" key="9">
    <source>
        <dbReference type="ARBA" id="ARBA00051823"/>
    </source>
</evidence>
<dbReference type="InterPro" id="IPR016181">
    <property type="entry name" value="Acyl_CoA_acyltransferase"/>
</dbReference>
<evidence type="ECO:0000313" key="15">
    <source>
        <dbReference type="Proteomes" id="UP000827892"/>
    </source>
</evidence>
<evidence type="ECO:0000256" key="1">
    <source>
        <dbReference type="ARBA" id="ARBA00022679"/>
    </source>
</evidence>
<evidence type="ECO:0000256" key="12">
    <source>
        <dbReference type="ARBA" id="ARBA00052491"/>
    </source>
</evidence>
<organism evidence="14 15">
    <name type="scientific">Caenorhabditis briggsae</name>
    <dbReference type="NCBI Taxonomy" id="6238"/>
    <lineage>
        <taxon>Eukaryota</taxon>
        <taxon>Metazoa</taxon>
        <taxon>Ecdysozoa</taxon>
        <taxon>Nematoda</taxon>
        <taxon>Chromadorea</taxon>
        <taxon>Rhabditida</taxon>
        <taxon>Rhabditina</taxon>
        <taxon>Rhabditomorpha</taxon>
        <taxon>Rhabditoidea</taxon>
        <taxon>Rhabditidae</taxon>
        <taxon>Peloderinae</taxon>
        <taxon>Caenorhabditis</taxon>
    </lineage>
</organism>
<dbReference type="EMBL" id="CP090895">
    <property type="protein sequence ID" value="ULT86817.1"/>
    <property type="molecule type" value="Genomic_DNA"/>
</dbReference>
<comment type="catalytic activity">
    <reaction evidence="11">
        <text>dopamine + hexadecanoyl-CoA = N-hexadecanoyl-dopamine + CoA + H(+)</text>
        <dbReference type="Rhea" id="RHEA:51376"/>
        <dbReference type="ChEBI" id="CHEBI:15378"/>
        <dbReference type="ChEBI" id="CHEBI:57287"/>
        <dbReference type="ChEBI" id="CHEBI:57379"/>
        <dbReference type="ChEBI" id="CHEBI:59905"/>
        <dbReference type="ChEBI" id="CHEBI:134058"/>
    </reaction>
    <physiologicalReaction direction="left-to-right" evidence="11">
        <dbReference type="Rhea" id="RHEA:51377"/>
    </physiologicalReaction>
</comment>
<dbReference type="EC" id="2.3.1.87" evidence="4"/>
<comment type="catalytic activity">
    <reaction evidence="10">
        <text>serotonin + hexadecanoyl-CoA = N-hexadecanoyl-serotonin + CoA + H(+)</text>
        <dbReference type="Rhea" id="RHEA:51384"/>
        <dbReference type="ChEBI" id="CHEBI:15378"/>
        <dbReference type="ChEBI" id="CHEBI:57287"/>
        <dbReference type="ChEBI" id="CHEBI:57379"/>
        <dbReference type="ChEBI" id="CHEBI:134059"/>
        <dbReference type="ChEBI" id="CHEBI:350546"/>
    </reaction>
    <physiologicalReaction direction="left-to-right" evidence="10">
        <dbReference type="Rhea" id="RHEA:51385"/>
    </physiologicalReaction>
</comment>
<keyword evidence="1" id="KW-0808">Transferase</keyword>
<comment type="catalytic activity">
    <reaction evidence="12">
        <text>serotonin + acetyl-CoA = N-acetylserotonin + CoA + H(+)</text>
        <dbReference type="Rhea" id="RHEA:25217"/>
        <dbReference type="ChEBI" id="CHEBI:15378"/>
        <dbReference type="ChEBI" id="CHEBI:17697"/>
        <dbReference type="ChEBI" id="CHEBI:57287"/>
        <dbReference type="ChEBI" id="CHEBI:57288"/>
        <dbReference type="ChEBI" id="CHEBI:350546"/>
        <dbReference type="EC" id="2.3.1.87"/>
    </reaction>
    <physiologicalReaction direction="left-to-right" evidence="12">
        <dbReference type="Rhea" id="RHEA:25218"/>
    </physiologicalReaction>
</comment>
<comment type="catalytic activity">
    <reaction evidence="7">
        <text>serotonin + (5Z,8Z,11Z,14Z)-eicosatetraenoyl-CoA = N-[(5Z,8Z,11Z,14Z)-eicosatetraenoyl]-serotonin + CoA + H(+)</text>
        <dbReference type="Rhea" id="RHEA:51396"/>
        <dbReference type="ChEBI" id="CHEBI:15378"/>
        <dbReference type="ChEBI" id="CHEBI:57287"/>
        <dbReference type="ChEBI" id="CHEBI:57368"/>
        <dbReference type="ChEBI" id="CHEBI:132255"/>
        <dbReference type="ChEBI" id="CHEBI:350546"/>
    </reaction>
    <physiologicalReaction direction="left-to-right" evidence="7">
        <dbReference type="Rhea" id="RHEA:51397"/>
    </physiologicalReaction>
</comment>
<evidence type="ECO:0000256" key="8">
    <source>
        <dbReference type="ARBA" id="ARBA00051711"/>
    </source>
</evidence>
<sequence>MNRACGMTQQNFQPFVDKLFERTLNIPFSYALVDKETNKIVACAMSSLWKNESKAESENHGDEFEFDNGERKEIGVLGKILTELHAKFFELRPDIAQVLHLEILSVAKDYQRKGLASRLMSKMEDAEKIKEFNCSGIASEISSLANQCLMKKRGYTTITETLLSSECNASGNPFIVTDDGTDRIILVHKNF</sequence>
<comment type="similarity">
    <text evidence="3">Belongs to the acetyltransferase family. AANAT subfamily.</text>
</comment>
<proteinExistence type="inferred from homology"/>
<dbReference type="Gene3D" id="3.40.630.30">
    <property type="match status" value="1"/>
</dbReference>
<comment type="catalytic activity">
    <reaction evidence="8">
        <text>dopamine + acetyl-CoA = N-acetyldopamine + CoA + H(+)</text>
        <dbReference type="Rhea" id="RHEA:51388"/>
        <dbReference type="ChEBI" id="CHEBI:15378"/>
        <dbReference type="ChEBI" id="CHEBI:57287"/>
        <dbReference type="ChEBI" id="CHEBI:57288"/>
        <dbReference type="ChEBI" id="CHEBI:59905"/>
        <dbReference type="ChEBI" id="CHEBI:125678"/>
    </reaction>
    <physiologicalReaction direction="left-to-right" evidence="8">
        <dbReference type="Rhea" id="RHEA:51389"/>
    </physiologicalReaction>
</comment>
<evidence type="ECO:0000256" key="7">
    <source>
        <dbReference type="ARBA" id="ARBA00051284"/>
    </source>
</evidence>
<dbReference type="CDD" id="cd04301">
    <property type="entry name" value="NAT_SF"/>
    <property type="match status" value="1"/>
</dbReference>
<evidence type="ECO:0000256" key="4">
    <source>
        <dbReference type="ARBA" id="ARBA00039114"/>
    </source>
</evidence>
<reference evidence="14 15" key="1">
    <citation type="submission" date="2022-02" db="EMBL/GenBank/DDBJ databases">
        <title>Chromosome-level reference genomes for two strains of Caenorhabditis briggsae: an improved platform for comparative genomics.</title>
        <authorList>
            <person name="Stevens L."/>
            <person name="Andersen E.C."/>
        </authorList>
    </citation>
    <scope>NUCLEOTIDE SEQUENCE [LARGE SCALE GENOMIC DNA]</scope>
    <source>
        <strain evidence="14">QX1410_ONT</strain>
        <tissue evidence="14">Whole-organism</tissue>
    </source>
</reference>
<evidence type="ECO:0000256" key="5">
    <source>
        <dbReference type="ARBA" id="ARBA00050189"/>
    </source>
</evidence>